<dbReference type="Proteomes" id="UP000182977">
    <property type="component" value="Chromosome I"/>
</dbReference>
<dbReference type="Pfam" id="PF11706">
    <property type="entry name" value="zf-CGNR"/>
    <property type="match status" value="1"/>
</dbReference>
<proteinExistence type="predicted"/>
<gene>
    <name evidence="2" type="ORF">SAMN04488563_0059</name>
</gene>
<accession>A0A1H2FPY4</accession>
<dbReference type="STRING" id="419479.SAMN04488563_0059"/>
<sequence length="194" mass="20341">MLGDMSGATTPAPGRLETVRRFVNTLDVDAATDALATPGDLVEWLTSADLLDDAGPGVGAGPAELAHAVAVREALRETLAANHDGDPIPAAALAVLNEAAGRARLTATLTARDGWRPRPSAGGVDGAIGGLLALVGDAMADGTWSRLKVCVDDTCRWAFYDESRARSGKWCSMQVCGNRAKQRAWRDRRAESST</sequence>
<evidence type="ECO:0000313" key="2">
    <source>
        <dbReference type="EMBL" id="SDU09431.1"/>
    </source>
</evidence>
<dbReference type="PANTHER" id="PTHR35525">
    <property type="entry name" value="BLL6575 PROTEIN"/>
    <property type="match status" value="1"/>
</dbReference>
<name>A0A1H2FPY4_9ACTN</name>
<protein>
    <submittedName>
        <fullName evidence="2">Conserved protein containing a Zn-ribbon-like motif, possibly RNA-binding</fullName>
    </submittedName>
</protein>
<evidence type="ECO:0000313" key="3">
    <source>
        <dbReference type="Proteomes" id="UP000182977"/>
    </source>
</evidence>
<evidence type="ECO:0000259" key="1">
    <source>
        <dbReference type="Pfam" id="PF11706"/>
    </source>
</evidence>
<keyword evidence="3" id="KW-1185">Reference proteome</keyword>
<reference evidence="3" key="1">
    <citation type="submission" date="2016-10" db="EMBL/GenBank/DDBJ databases">
        <authorList>
            <person name="Varghese N."/>
            <person name="Submissions S."/>
        </authorList>
    </citation>
    <scope>NUCLEOTIDE SEQUENCE [LARGE SCALE GENOMIC DNA]</scope>
    <source>
        <strain evidence="3">DSM 45079</strain>
    </source>
</reference>
<dbReference type="InterPro" id="IPR010852">
    <property type="entry name" value="ABATE"/>
</dbReference>
<dbReference type="Pfam" id="PF07336">
    <property type="entry name" value="ABATE"/>
    <property type="match status" value="1"/>
</dbReference>
<organism evidence="2 3">
    <name type="scientific">Jiangella alkaliphila</name>
    <dbReference type="NCBI Taxonomy" id="419479"/>
    <lineage>
        <taxon>Bacteria</taxon>
        <taxon>Bacillati</taxon>
        <taxon>Actinomycetota</taxon>
        <taxon>Actinomycetes</taxon>
        <taxon>Jiangellales</taxon>
        <taxon>Jiangellaceae</taxon>
        <taxon>Jiangella</taxon>
    </lineage>
</organism>
<dbReference type="InterPro" id="IPR023286">
    <property type="entry name" value="ABATE_dom_sf"/>
</dbReference>
<dbReference type="Gene3D" id="1.10.3300.10">
    <property type="entry name" value="Jann2411-like domain"/>
    <property type="match status" value="1"/>
</dbReference>
<dbReference type="SUPFAM" id="SSF160904">
    <property type="entry name" value="Jann2411-like"/>
    <property type="match status" value="1"/>
</dbReference>
<dbReference type="PANTHER" id="PTHR35525:SF3">
    <property type="entry name" value="BLL6575 PROTEIN"/>
    <property type="match status" value="1"/>
</dbReference>
<dbReference type="EMBL" id="LT629791">
    <property type="protein sequence ID" value="SDU09431.1"/>
    <property type="molecule type" value="Genomic_DNA"/>
</dbReference>
<feature type="domain" description="Zinc finger CGNR" evidence="1">
    <location>
        <begin position="146"/>
        <end position="189"/>
    </location>
</feature>
<dbReference type="AlphaFoldDB" id="A0A1H2FPY4"/>
<dbReference type="InterPro" id="IPR021005">
    <property type="entry name" value="Znf_CGNR"/>
</dbReference>